<evidence type="ECO:0000313" key="2">
    <source>
        <dbReference type="Proteomes" id="UP000199286"/>
    </source>
</evidence>
<proteinExistence type="predicted"/>
<organism evidence="1 2">
    <name type="scientific">Citreimonas salinaria</name>
    <dbReference type="NCBI Taxonomy" id="321339"/>
    <lineage>
        <taxon>Bacteria</taxon>
        <taxon>Pseudomonadati</taxon>
        <taxon>Pseudomonadota</taxon>
        <taxon>Alphaproteobacteria</taxon>
        <taxon>Rhodobacterales</taxon>
        <taxon>Roseobacteraceae</taxon>
        <taxon>Citreimonas</taxon>
    </lineage>
</organism>
<keyword evidence="2" id="KW-1185">Reference proteome</keyword>
<evidence type="ECO:0000313" key="1">
    <source>
        <dbReference type="EMBL" id="SDY65572.1"/>
    </source>
</evidence>
<sequence>MDRYAPLRGTNSATSSPSLWNGMAGIHSVLTGSVLVCQLLHHHFKVLLARQSDISHVSVNGILPRNYSVANSAFCDSYSSADVKFRSCPMGFRLRGLSNKYSVYSCAIWTIAIRSLDRLKHALPESMTLRPTRLPIVESQRGRWPPKRRSRISRSIKNLRISFSFYSQPTNKHGEWSKLVNNEVNVLPLLSLISSTNPACIFPAISDSFSPTACSPRPVSAS</sequence>
<accession>A0A1H3LMA1</accession>
<name>A0A1H3LMA1_9RHOB</name>
<dbReference type="AlphaFoldDB" id="A0A1H3LMA1"/>
<protein>
    <submittedName>
        <fullName evidence="1">Uncharacterized protein</fullName>
    </submittedName>
</protein>
<dbReference type="Proteomes" id="UP000199286">
    <property type="component" value="Unassembled WGS sequence"/>
</dbReference>
<reference evidence="1 2" key="1">
    <citation type="submission" date="2016-10" db="EMBL/GenBank/DDBJ databases">
        <authorList>
            <person name="de Groot N.N."/>
        </authorList>
    </citation>
    <scope>NUCLEOTIDE SEQUENCE [LARGE SCALE GENOMIC DNA]</scope>
    <source>
        <strain evidence="1 2">DSM 26880</strain>
    </source>
</reference>
<dbReference type="EMBL" id="FNPF01000013">
    <property type="protein sequence ID" value="SDY65572.1"/>
    <property type="molecule type" value="Genomic_DNA"/>
</dbReference>
<gene>
    <name evidence="1" type="ORF">SAMN05444340_113101</name>
</gene>